<dbReference type="EC" id="2.7.11.1" evidence="1"/>
<keyword evidence="2" id="KW-0723">Serine/threonine-protein kinase</keyword>
<evidence type="ECO:0000256" key="1">
    <source>
        <dbReference type="ARBA" id="ARBA00012513"/>
    </source>
</evidence>
<dbReference type="Pfam" id="PF00069">
    <property type="entry name" value="Pkinase"/>
    <property type="match status" value="1"/>
</dbReference>
<organism evidence="9 10">
    <name type="scientific">Nyssa sinensis</name>
    <dbReference type="NCBI Taxonomy" id="561372"/>
    <lineage>
        <taxon>Eukaryota</taxon>
        <taxon>Viridiplantae</taxon>
        <taxon>Streptophyta</taxon>
        <taxon>Embryophyta</taxon>
        <taxon>Tracheophyta</taxon>
        <taxon>Spermatophyta</taxon>
        <taxon>Magnoliopsida</taxon>
        <taxon>eudicotyledons</taxon>
        <taxon>Gunneridae</taxon>
        <taxon>Pentapetalae</taxon>
        <taxon>asterids</taxon>
        <taxon>Cornales</taxon>
        <taxon>Nyssaceae</taxon>
        <taxon>Nyssa</taxon>
    </lineage>
</organism>
<keyword evidence="5" id="KW-0418">Kinase</keyword>
<dbReference type="PANTHER" id="PTHR44167:SF23">
    <property type="entry name" value="CDC7 KINASE, ISOFORM A-RELATED"/>
    <property type="match status" value="1"/>
</dbReference>
<dbReference type="InterPro" id="IPR000719">
    <property type="entry name" value="Prot_kinase_dom"/>
</dbReference>
<proteinExistence type="predicted"/>
<evidence type="ECO:0000313" key="10">
    <source>
        <dbReference type="Proteomes" id="UP000325577"/>
    </source>
</evidence>
<keyword evidence="4" id="KW-0547">Nucleotide-binding</keyword>
<dbReference type="GO" id="GO:0005524">
    <property type="term" value="F:ATP binding"/>
    <property type="evidence" value="ECO:0007669"/>
    <property type="project" value="UniProtKB-KW"/>
</dbReference>
<accession>A0A5J4ZEY6</accession>
<evidence type="ECO:0000313" key="9">
    <source>
        <dbReference type="EMBL" id="KAA8515837.1"/>
    </source>
</evidence>
<feature type="compositionally biased region" description="Basic and acidic residues" evidence="7">
    <location>
        <begin position="827"/>
        <end position="837"/>
    </location>
</feature>
<dbReference type="InterPro" id="IPR011009">
    <property type="entry name" value="Kinase-like_dom_sf"/>
</dbReference>
<reference evidence="9 10" key="1">
    <citation type="submission" date="2019-09" db="EMBL/GenBank/DDBJ databases">
        <title>A chromosome-level genome assembly of the Chinese tupelo Nyssa sinensis.</title>
        <authorList>
            <person name="Yang X."/>
            <person name="Kang M."/>
            <person name="Yang Y."/>
            <person name="Xiong H."/>
            <person name="Wang M."/>
            <person name="Zhang Z."/>
            <person name="Wang Z."/>
            <person name="Wu H."/>
            <person name="Ma T."/>
            <person name="Liu J."/>
            <person name="Xi Z."/>
        </authorList>
    </citation>
    <scope>NUCLEOTIDE SEQUENCE [LARGE SCALE GENOMIC DNA]</scope>
    <source>
        <strain evidence="9">J267</strain>
        <tissue evidence="9">Leaf</tissue>
    </source>
</reference>
<feature type="domain" description="Protein kinase" evidence="8">
    <location>
        <begin position="504"/>
        <end position="852"/>
    </location>
</feature>
<keyword evidence="10" id="KW-1185">Reference proteome</keyword>
<feature type="region of interest" description="Disordered" evidence="7">
    <location>
        <begin position="826"/>
        <end position="852"/>
    </location>
</feature>
<dbReference type="SMART" id="SM00220">
    <property type="entry name" value="S_TKc"/>
    <property type="match status" value="1"/>
</dbReference>
<dbReference type="OrthoDB" id="10020333at2759"/>
<evidence type="ECO:0000256" key="6">
    <source>
        <dbReference type="ARBA" id="ARBA00022840"/>
    </source>
</evidence>
<protein>
    <recommendedName>
        <fullName evidence="1">non-specific serine/threonine protein kinase</fullName>
        <ecNumber evidence="1">2.7.11.1</ecNumber>
    </recommendedName>
</protein>
<evidence type="ECO:0000256" key="7">
    <source>
        <dbReference type="SAM" id="MobiDB-lite"/>
    </source>
</evidence>
<keyword evidence="6" id="KW-0067">ATP-binding</keyword>
<sequence>MVAYITHSEDCSVGTEVREKVWHLLAVLLSIGRPACPEELALKCRLFRTSPDYVRFLCSIPNSPIVLMDDRLVRISTVAFYALWEFVSKVIGGYVPRFGVRGLGSRRLWGDIRTYYRKRKGLVVDSLVLSTAKRRLCLPSGNGLGDKVPPHSFTTIWHTPAEEPADTIRNRSFLPVNLSVAEFDCGISEREGATTPILFDSNAGFSSISMTKIECLEGEHEVGRNAVVAGEVPRSVDTLQCLYSFCNTELDSCIPEPLKIERTMAFKPDTESSHQISSVGNLVSTQESQIIEMFFRNKMGFTFPFCLAVHEQKTASPGKDSIYDSHACEASSLKDEEIIVEVNGKEGGFIASGNSNVGARGSPVSLANSAKTEMLPDDSAKPVNMMTLNKVQTVGKVVIQDTFPSAECPAIEKKQTKSKVNNTDKKSLPPNPRVLMESLEYNKAVKFPKEHDQCESGQKIFPMKQKSKQSHNQNMYVKENMLEDTSLSLKDQLEKKPLSNFKSFIIEEEEGSGGYGTVYRARRKNDGKRFAVKCPHVNAHIHHVNNELKMLERFGGSNFIIKYEGSFKNANHECFILEYFEHDCPEVLKREIDIFQLQWYGYCMFRALACLHKQGVVHRDVKPGNFLFSRKLNKGYLIDFNLAMDLQQKYGAGSKSKLSHTVSFDHVPHPHFKSASSIKDKKFEKGNSLEAVNKEAEVHSKPTLELQNMKKRTTVGSLKAYLDLHDTNVLRSQGAEASGITSTRDATSTRTPSAERLREPLPSIGRKELISLVQDVMQSPNHDAVNIPSQRKRVATSPSDVNRIVYLSPMPLHSTGVAVAGSGLLKSKGDGKPKREGPCVGTKGFRAPGGLV</sequence>
<evidence type="ECO:0000256" key="5">
    <source>
        <dbReference type="ARBA" id="ARBA00022777"/>
    </source>
</evidence>
<feature type="compositionally biased region" description="Polar residues" evidence="7">
    <location>
        <begin position="739"/>
        <end position="752"/>
    </location>
</feature>
<evidence type="ECO:0000259" key="8">
    <source>
        <dbReference type="PROSITE" id="PS50011"/>
    </source>
</evidence>
<dbReference type="GO" id="GO:0044773">
    <property type="term" value="P:mitotic DNA damage checkpoint signaling"/>
    <property type="evidence" value="ECO:0007669"/>
    <property type="project" value="TreeGrafter"/>
</dbReference>
<evidence type="ECO:0000256" key="3">
    <source>
        <dbReference type="ARBA" id="ARBA00022679"/>
    </source>
</evidence>
<dbReference type="PROSITE" id="PS00108">
    <property type="entry name" value="PROTEIN_KINASE_ST"/>
    <property type="match status" value="1"/>
</dbReference>
<evidence type="ECO:0000256" key="2">
    <source>
        <dbReference type="ARBA" id="ARBA00022527"/>
    </source>
</evidence>
<feature type="region of interest" description="Disordered" evidence="7">
    <location>
        <begin position="734"/>
        <end position="755"/>
    </location>
</feature>
<dbReference type="GO" id="GO:0004674">
    <property type="term" value="F:protein serine/threonine kinase activity"/>
    <property type="evidence" value="ECO:0007669"/>
    <property type="project" value="UniProtKB-KW"/>
</dbReference>
<dbReference type="Proteomes" id="UP000325577">
    <property type="component" value="Linkage Group LG9"/>
</dbReference>
<dbReference type="FunFam" id="1.10.510.10:FF:001893">
    <property type="entry name" value="Probable serine/threonine-protein kinase DDB_G0291918"/>
    <property type="match status" value="1"/>
</dbReference>
<dbReference type="GO" id="GO:0005634">
    <property type="term" value="C:nucleus"/>
    <property type="evidence" value="ECO:0007669"/>
    <property type="project" value="TreeGrafter"/>
</dbReference>
<dbReference type="EMBL" id="CM018052">
    <property type="protein sequence ID" value="KAA8515837.1"/>
    <property type="molecule type" value="Genomic_DNA"/>
</dbReference>
<keyword evidence="3" id="KW-0808">Transferase</keyword>
<dbReference type="InterPro" id="IPR008271">
    <property type="entry name" value="Ser/Thr_kinase_AS"/>
</dbReference>
<evidence type="ECO:0000256" key="4">
    <source>
        <dbReference type="ARBA" id="ARBA00022741"/>
    </source>
</evidence>
<gene>
    <name evidence="9" type="ORF">F0562_018552</name>
</gene>
<dbReference type="SUPFAM" id="SSF56112">
    <property type="entry name" value="Protein kinase-like (PK-like)"/>
    <property type="match status" value="1"/>
</dbReference>
<dbReference type="PROSITE" id="PS50011">
    <property type="entry name" value="PROTEIN_KINASE_DOM"/>
    <property type="match status" value="1"/>
</dbReference>
<name>A0A5J4ZEY6_9ASTE</name>
<dbReference type="AlphaFoldDB" id="A0A5J4ZEY6"/>
<dbReference type="PANTHER" id="PTHR44167">
    <property type="entry name" value="OVARIAN-SPECIFIC SERINE/THREONINE-PROTEIN KINASE LOK-RELATED"/>
    <property type="match status" value="1"/>
</dbReference>
<dbReference type="Gene3D" id="1.10.510.10">
    <property type="entry name" value="Transferase(Phosphotransferase) domain 1"/>
    <property type="match status" value="1"/>
</dbReference>